<dbReference type="KEGG" id="trg:TRUGW13939_06511"/>
<evidence type="ECO:0000256" key="1">
    <source>
        <dbReference type="SAM" id="MobiDB-lite"/>
    </source>
</evidence>
<dbReference type="PANTHER" id="PTHR38418:SF2">
    <property type="entry name" value="SUGAR ISOMERASE, KPSF_GUTQ (AFU_ORTHOLOGUE AFUA_6G08860)"/>
    <property type="match status" value="1"/>
</dbReference>
<protein>
    <recommendedName>
        <fullName evidence="2">SIS domain-containing protein</fullName>
    </recommendedName>
</protein>
<dbReference type="Gene3D" id="3.40.50.10490">
    <property type="entry name" value="Glucose-6-phosphate isomerase like protein, domain 1"/>
    <property type="match status" value="1"/>
</dbReference>
<keyword evidence="4" id="KW-1185">Reference proteome</keyword>
<dbReference type="AlphaFoldDB" id="A0A7H8QZG5"/>
<dbReference type="Pfam" id="PF13580">
    <property type="entry name" value="SIS_2"/>
    <property type="match status" value="1"/>
</dbReference>
<dbReference type="GO" id="GO:0097367">
    <property type="term" value="F:carbohydrate derivative binding"/>
    <property type="evidence" value="ECO:0007669"/>
    <property type="project" value="InterPro"/>
</dbReference>
<proteinExistence type="predicted"/>
<name>A0A7H8QZG5_TALRU</name>
<evidence type="ECO:0000313" key="3">
    <source>
        <dbReference type="EMBL" id="QKX59377.1"/>
    </source>
</evidence>
<dbReference type="PROSITE" id="PS51464">
    <property type="entry name" value="SIS"/>
    <property type="match status" value="1"/>
</dbReference>
<dbReference type="EMBL" id="CP055900">
    <property type="protein sequence ID" value="QKX59377.1"/>
    <property type="molecule type" value="Genomic_DNA"/>
</dbReference>
<dbReference type="InterPro" id="IPR046348">
    <property type="entry name" value="SIS_dom_sf"/>
</dbReference>
<evidence type="ECO:0000259" key="2">
    <source>
        <dbReference type="PROSITE" id="PS51464"/>
    </source>
</evidence>
<evidence type="ECO:0000313" key="4">
    <source>
        <dbReference type="Proteomes" id="UP000509510"/>
    </source>
</evidence>
<gene>
    <name evidence="3" type="ORF">TRUGW13939_06511</name>
</gene>
<dbReference type="GeneID" id="55994006"/>
<sequence length="472" mass="49888">MAFYDPADTLGTALHVIATERDALSHLESLYRSDAQAQRDLERAVHQLVQTIKRGGKLVICGVGKSGKIGRKLEATMNSVGIHSVFLHPTEALHGDLGVIRAVRFPKMKIYVEVTDNGIQIDTLLLISFSGRTAELLLMLPHIPRTVAVIAITAHSHPASCPLLSYNTPDMTMLLPAPLHIDEETSFGLSAPTSSTTVALALGDALALATARNLHTLPGQGPSEVFKGFHPGGAIGAAVAAAAAAGSAISTPKSSTSSSLSLSLSCPSTNVTSPSLPSLDAPTKLSLDEPAQKDTPTISDFLVPVDAIPTVSAGSSSSSSSNNNNNQIPSSVRLLDILLTAIQHPPAKSWVRLSPTEIIPPRRVRSLVTNTTSNNTSRDVNINIDTPLCELAEPASIPAEQWLPVRASSSVDDVRMWIEQAVNNNNKSASSMTLPSFDNADDVVVSVVDDMDEDKIVGFVSAEEIWSASVNL</sequence>
<dbReference type="Proteomes" id="UP000509510">
    <property type="component" value="Chromosome III"/>
</dbReference>
<dbReference type="OrthoDB" id="1872003at2759"/>
<feature type="region of interest" description="Disordered" evidence="1">
    <location>
        <begin position="270"/>
        <end position="299"/>
    </location>
</feature>
<organism evidence="3 4">
    <name type="scientific">Talaromyces rugulosus</name>
    <name type="common">Penicillium rugulosum</name>
    <dbReference type="NCBI Taxonomy" id="121627"/>
    <lineage>
        <taxon>Eukaryota</taxon>
        <taxon>Fungi</taxon>
        <taxon>Dikarya</taxon>
        <taxon>Ascomycota</taxon>
        <taxon>Pezizomycotina</taxon>
        <taxon>Eurotiomycetes</taxon>
        <taxon>Eurotiomycetidae</taxon>
        <taxon>Eurotiales</taxon>
        <taxon>Trichocomaceae</taxon>
        <taxon>Talaromyces</taxon>
        <taxon>Talaromyces sect. Islandici</taxon>
    </lineage>
</organism>
<feature type="domain" description="SIS" evidence="2">
    <location>
        <begin position="48"/>
        <end position="216"/>
    </location>
</feature>
<dbReference type="GO" id="GO:1901135">
    <property type="term" value="P:carbohydrate derivative metabolic process"/>
    <property type="evidence" value="ECO:0007669"/>
    <property type="project" value="InterPro"/>
</dbReference>
<dbReference type="InterPro" id="IPR001347">
    <property type="entry name" value="SIS_dom"/>
</dbReference>
<reference evidence="4" key="1">
    <citation type="submission" date="2020-06" db="EMBL/GenBank/DDBJ databases">
        <title>A chromosome-scale genome assembly of Talaromyces rugulosus W13939.</title>
        <authorList>
            <person name="Wang B."/>
            <person name="Guo L."/>
            <person name="Ye K."/>
            <person name="Wang L."/>
        </authorList>
    </citation>
    <scope>NUCLEOTIDE SEQUENCE [LARGE SCALE GENOMIC DNA]</scope>
    <source>
        <strain evidence="4">W13939</strain>
    </source>
</reference>
<dbReference type="RefSeq" id="XP_035345555.1">
    <property type="nucleotide sequence ID" value="XM_035489662.1"/>
</dbReference>
<dbReference type="PANTHER" id="PTHR38418">
    <property type="entry name" value="SUGAR ISOMERASE, KPSF/GUTQ (AFU_ORTHOLOGUE AFUA_6G08860)"/>
    <property type="match status" value="1"/>
</dbReference>
<dbReference type="SUPFAM" id="SSF53697">
    <property type="entry name" value="SIS domain"/>
    <property type="match status" value="1"/>
</dbReference>
<accession>A0A7H8QZG5</accession>